<dbReference type="Proteomes" id="UP001156141">
    <property type="component" value="Unassembled WGS sequence"/>
</dbReference>
<dbReference type="RefSeq" id="WP_240572481.1">
    <property type="nucleotide sequence ID" value="NZ_CP136709.1"/>
</dbReference>
<name>A0ABS9RJ28_9FLAO</name>
<dbReference type="GO" id="GO:0016301">
    <property type="term" value="F:kinase activity"/>
    <property type="evidence" value="ECO:0007669"/>
    <property type="project" value="UniProtKB-KW"/>
</dbReference>
<keyword evidence="4" id="KW-0418">Kinase</keyword>
<evidence type="ECO:0000313" key="5">
    <source>
        <dbReference type="Proteomes" id="UP001156141"/>
    </source>
</evidence>
<dbReference type="EC" id="2.7.1.49" evidence="2"/>
<dbReference type="Pfam" id="PF08543">
    <property type="entry name" value="Phos_pyr_kin"/>
    <property type="match status" value="1"/>
</dbReference>
<dbReference type="InterPro" id="IPR013749">
    <property type="entry name" value="PM/HMP-P_kinase-1"/>
</dbReference>
<reference evidence="4" key="1">
    <citation type="submission" date="2022-02" db="EMBL/GenBank/DDBJ databases">
        <title>Aestuariibaculum sp., a marine bacterium isolated from sediment in Guangxi.</title>
        <authorList>
            <person name="Ying J."/>
        </authorList>
    </citation>
    <scope>NUCLEOTIDE SEQUENCE</scope>
    <source>
        <strain evidence="4">L182</strain>
    </source>
</reference>
<evidence type="ECO:0000256" key="2">
    <source>
        <dbReference type="ARBA" id="ARBA00012135"/>
    </source>
</evidence>
<dbReference type="InterPro" id="IPR004399">
    <property type="entry name" value="HMP/HMP-P_kinase_dom"/>
</dbReference>
<accession>A0ABS9RJ28</accession>
<dbReference type="PANTHER" id="PTHR20858">
    <property type="entry name" value="PHOSPHOMETHYLPYRIMIDINE KINASE"/>
    <property type="match status" value="1"/>
</dbReference>
<dbReference type="Gene3D" id="3.40.1190.20">
    <property type="match status" value="1"/>
</dbReference>
<proteinExistence type="predicted"/>
<evidence type="ECO:0000313" key="4">
    <source>
        <dbReference type="EMBL" id="MCH4552169.1"/>
    </source>
</evidence>
<dbReference type="EMBL" id="JAKVQD010000001">
    <property type="protein sequence ID" value="MCH4552169.1"/>
    <property type="molecule type" value="Genomic_DNA"/>
</dbReference>
<dbReference type="SUPFAM" id="SSF53613">
    <property type="entry name" value="Ribokinase-like"/>
    <property type="match status" value="1"/>
</dbReference>
<comment type="pathway">
    <text evidence="1">Cofactor biosynthesis; thiamine diphosphate biosynthesis.</text>
</comment>
<keyword evidence="4" id="KW-0808">Transferase</keyword>
<evidence type="ECO:0000256" key="1">
    <source>
        <dbReference type="ARBA" id="ARBA00004948"/>
    </source>
</evidence>
<dbReference type="InterPro" id="IPR029056">
    <property type="entry name" value="Ribokinase-like"/>
</dbReference>
<feature type="domain" description="Pyridoxamine kinase/Phosphomethylpyrimidine kinase" evidence="3">
    <location>
        <begin position="26"/>
        <end position="255"/>
    </location>
</feature>
<keyword evidence="5" id="KW-1185">Reference proteome</keyword>
<dbReference type="PANTHER" id="PTHR20858:SF17">
    <property type="entry name" value="HYDROXYMETHYLPYRIMIDINE_PHOSPHOMETHYLPYRIMIDINE KINASE THI20-RELATED"/>
    <property type="match status" value="1"/>
</dbReference>
<gene>
    <name evidence="4" type="ORF">MKW35_06020</name>
</gene>
<dbReference type="CDD" id="cd01169">
    <property type="entry name" value="HMPP_kinase"/>
    <property type="match status" value="1"/>
</dbReference>
<organism evidence="4 5">
    <name type="scientific">Aestuariibaculum lutulentum</name>
    <dbReference type="NCBI Taxonomy" id="2920935"/>
    <lineage>
        <taxon>Bacteria</taxon>
        <taxon>Pseudomonadati</taxon>
        <taxon>Bacteroidota</taxon>
        <taxon>Flavobacteriia</taxon>
        <taxon>Flavobacteriales</taxon>
        <taxon>Flavobacteriaceae</taxon>
    </lineage>
</organism>
<sequence length="266" mass="30269">MLKQVQHDNHFMQNDKKYILSIAGFDPSSGAGLSQDIKTFEAHNLYGLSVCTAITVQNDVDFKQCIWTNPEIISAQIETLFERFEISVVKIGIVESWDILLDILKQLKQLNPDIKIVLDPILKASSGFDFHSKTHQNTLNSIWKYCDIITPNYDEIKYLYPELNIQNTIEHISSLTNIYLKGGHREDKKGWDELYYNRIVMVNIPPNTETISEKHGSGCVLSSALASNLALDFSLEDASKLAKYYTERFLNSNTGLLGSHTYQTQK</sequence>
<evidence type="ECO:0000259" key="3">
    <source>
        <dbReference type="Pfam" id="PF08543"/>
    </source>
</evidence>
<protein>
    <recommendedName>
        <fullName evidence="2">hydroxymethylpyrimidine kinase</fullName>
        <ecNumber evidence="2">2.7.1.49</ecNumber>
    </recommendedName>
</protein>
<comment type="caution">
    <text evidence="4">The sequence shown here is derived from an EMBL/GenBank/DDBJ whole genome shotgun (WGS) entry which is preliminary data.</text>
</comment>